<organism evidence="2">
    <name type="scientific">marine metagenome</name>
    <dbReference type="NCBI Taxonomy" id="408172"/>
    <lineage>
        <taxon>unclassified sequences</taxon>
        <taxon>metagenomes</taxon>
        <taxon>ecological metagenomes</taxon>
    </lineage>
</organism>
<dbReference type="InterPro" id="IPR008254">
    <property type="entry name" value="Flavodoxin/NO_synth"/>
</dbReference>
<feature type="domain" description="Flavodoxin-like" evidence="1">
    <location>
        <begin position="3"/>
        <end position="135"/>
    </location>
</feature>
<dbReference type="SUPFAM" id="SSF52218">
    <property type="entry name" value="Flavoproteins"/>
    <property type="match status" value="1"/>
</dbReference>
<evidence type="ECO:0000259" key="1">
    <source>
        <dbReference type="PROSITE" id="PS50902"/>
    </source>
</evidence>
<dbReference type="EMBL" id="UINC01047835">
    <property type="protein sequence ID" value="SVB57598.1"/>
    <property type="molecule type" value="Genomic_DNA"/>
</dbReference>
<dbReference type="PROSITE" id="PS50902">
    <property type="entry name" value="FLAVODOXIN_LIKE"/>
    <property type="match status" value="1"/>
</dbReference>
<evidence type="ECO:0000313" key="2">
    <source>
        <dbReference type="EMBL" id="SVB57598.1"/>
    </source>
</evidence>
<accession>A0A382F3L3</accession>
<dbReference type="Gene3D" id="3.40.50.360">
    <property type="match status" value="1"/>
</dbReference>
<dbReference type="GO" id="GO:0010181">
    <property type="term" value="F:FMN binding"/>
    <property type="evidence" value="ECO:0007669"/>
    <property type="project" value="InterPro"/>
</dbReference>
<proteinExistence type="predicted"/>
<sequence>MNIVVIHQSRSGNTKKAAELIGGAVASLENKVTVRSTENLDFKELANADLIFVGTWVDGLILFGHRPGDIGKLNLIPPLWGKNVAAFMTHAANPGKAASKFATFLEAKGAKVISSRSINRRKLKSEIRPFAEEVLAELN</sequence>
<dbReference type="AlphaFoldDB" id="A0A382F3L3"/>
<name>A0A382F3L3_9ZZZZ</name>
<protein>
    <recommendedName>
        <fullName evidence="1">Flavodoxin-like domain-containing protein</fullName>
    </recommendedName>
</protein>
<dbReference type="InterPro" id="IPR029039">
    <property type="entry name" value="Flavoprotein-like_sf"/>
</dbReference>
<reference evidence="2" key="1">
    <citation type="submission" date="2018-05" db="EMBL/GenBank/DDBJ databases">
        <authorList>
            <person name="Lanie J.A."/>
            <person name="Ng W.-L."/>
            <person name="Kazmierczak K.M."/>
            <person name="Andrzejewski T.M."/>
            <person name="Davidsen T.M."/>
            <person name="Wayne K.J."/>
            <person name="Tettelin H."/>
            <person name="Glass J.I."/>
            <person name="Rusch D."/>
            <person name="Podicherti R."/>
            <person name="Tsui H.-C.T."/>
            <person name="Winkler M.E."/>
        </authorList>
    </citation>
    <scope>NUCLEOTIDE SEQUENCE</scope>
</reference>
<dbReference type="Pfam" id="PF12641">
    <property type="entry name" value="Flavodoxin_3"/>
    <property type="match status" value="1"/>
</dbReference>
<gene>
    <name evidence="2" type="ORF">METZ01_LOCUS210452</name>
</gene>